<evidence type="ECO:0008006" key="3">
    <source>
        <dbReference type="Google" id="ProtNLM"/>
    </source>
</evidence>
<gene>
    <name evidence="1" type="ORF">llap_9117</name>
</gene>
<protein>
    <recommendedName>
        <fullName evidence="3">Rna-directed dna polymerase from mobile element jockey-like</fullName>
    </recommendedName>
</protein>
<name>A0A2I0U3F1_LIMLA</name>
<dbReference type="EMBL" id="KZ506245">
    <property type="protein sequence ID" value="PKU40587.1"/>
    <property type="molecule type" value="Genomic_DNA"/>
</dbReference>
<keyword evidence="2" id="KW-1185">Reference proteome</keyword>
<accession>A0A2I0U3F1</accession>
<organism evidence="1 2">
    <name type="scientific">Limosa lapponica baueri</name>
    <dbReference type="NCBI Taxonomy" id="1758121"/>
    <lineage>
        <taxon>Eukaryota</taxon>
        <taxon>Metazoa</taxon>
        <taxon>Chordata</taxon>
        <taxon>Craniata</taxon>
        <taxon>Vertebrata</taxon>
        <taxon>Euteleostomi</taxon>
        <taxon>Archelosauria</taxon>
        <taxon>Archosauria</taxon>
        <taxon>Dinosauria</taxon>
        <taxon>Saurischia</taxon>
        <taxon>Theropoda</taxon>
        <taxon>Coelurosauria</taxon>
        <taxon>Aves</taxon>
        <taxon>Neognathae</taxon>
        <taxon>Neoaves</taxon>
        <taxon>Charadriiformes</taxon>
        <taxon>Scolopacidae</taxon>
        <taxon>Limosa</taxon>
    </lineage>
</organism>
<sequence length="102" mass="11922">MGDMVSEDAGKTELLNAFFASVFTAQATPQEPWTLEESEKVWTKTRGNGHRPEYKKFHLNMRRNFFTVRVVEHWNKLPREVVESPSLETFKTCLDIFLCNLL</sequence>
<evidence type="ECO:0000313" key="1">
    <source>
        <dbReference type="EMBL" id="PKU40587.1"/>
    </source>
</evidence>
<reference evidence="2" key="1">
    <citation type="submission" date="2017-11" db="EMBL/GenBank/DDBJ databases">
        <authorList>
            <person name="Lima N.C."/>
            <person name="Parody-Merino A.M."/>
            <person name="Battley P.F."/>
            <person name="Fidler A.E."/>
            <person name="Prosdocimi F."/>
        </authorList>
    </citation>
    <scope>NUCLEOTIDE SEQUENCE [LARGE SCALE GENOMIC DNA]</scope>
</reference>
<dbReference type="OrthoDB" id="9363620at2759"/>
<evidence type="ECO:0000313" key="2">
    <source>
        <dbReference type="Proteomes" id="UP000233556"/>
    </source>
</evidence>
<reference evidence="2" key="2">
    <citation type="submission" date="2017-12" db="EMBL/GenBank/DDBJ databases">
        <title>Genome sequence of the Bar-tailed Godwit (Limosa lapponica baueri).</title>
        <authorList>
            <person name="Lima N.C.B."/>
            <person name="Parody-Merino A.M."/>
            <person name="Battley P.F."/>
            <person name="Fidler A.E."/>
            <person name="Prosdocimi F."/>
        </authorList>
    </citation>
    <scope>NUCLEOTIDE SEQUENCE [LARGE SCALE GENOMIC DNA]</scope>
</reference>
<dbReference type="Proteomes" id="UP000233556">
    <property type="component" value="Unassembled WGS sequence"/>
</dbReference>
<dbReference type="AlphaFoldDB" id="A0A2I0U3F1"/>
<proteinExistence type="predicted"/>